<keyword evidence="8" id="KW-1185">Reference proteome</keyword>
<dbReference type="EMBL" id="CAJFCJ010000006">
    <property type="protein sequence ID" value="CAD5116576.1"/>
    <property type="molecule type" value="Genomic_DNA"/>
</dbReference>
<evidence type="ECO:0000313" key="7">
    <source>
        <dbReference type="EMBL" id="CAD5116576.1"/>
    </source>
</evidence>
<keyword evidence="3" id="KW-0687">Ribonucleoprotein</keyword>
<comment type="similarity">
    <text evidence="1">Belongs to the eukaryotic ribosomal protein eL32 family.</text>
</comment>
<dbReference type="InterPro" id="IPR056583">
    <property type="entry name" value="EDRF1_TPR"/>
</dbReference>
<dbReference type="GO" id="GO:0045893">
    <property type="term" value="P:positive regulation of DNA-templated transcription"/>
    <property type="evidence" value="ECO:0007669"/>
    <property type="project" value="TreeGrafter"/>
</dbReference>
<organism evidence="7 8">
    <name type="scientific">Dimorphilus gyrociliatus</name>
    <dbReference type="NCBI Taxonomy" id="2664684"/>
    <lineage>
        <taxon>Eukaryota</taxon>
        <taxon>Metazoa</taxon>
        <taxon>Spiralia</taxon>
        <taxon>Lophotrochozoa</taxon>
        <taxon>Annelida</taxon>
        <taxon>Polychaeta</taxon>
        <taxon>Polychaeta incertae sedis</taxon>
        <taxon>Dinophilidae</taxon>
        <taxon>Dimorphilus</taxon>
    </lineage>
</organism>
<dbReference type="PANTHER" id="PTHR15000">
    <property type="entry name" value="ERYTHROID DIFFERENTIATION-RELATED FACTOR 1"/>
    <property type="match status" value="1"/>
</dbReference>
<dbReference type="InterPro" id="IPR056582">
    <property type="entry name" value="EDRF1_N"/>
</dbReference>
<gene>
    <name evidence="7" type="ORF">DGYR_LOCUS5182</name>
</gene>
<keyword evidence="2" id="KW-0689">Ribosomal protein</keyword>
<feature type="domain" description="EDRF1 TPR repeats region" evidence="5">
    <location>
        <begin position="763"/>
        <end position="1133"/>
    </location>
</feature>
<sequence>MENSSVKNISLPDAFRSSDKIKIENNEQISAENQLCKLYDVKSSAIVKYESVTPLSEFNRLQFNTNLNKAPKNWLRASSKYESFVRDVSLKTNHLFTSFQMAHTFPECVGEIDIITDSENIKQLLKMPYSKAPVSMIVHKIGRTVLIDEFDIHRHLLRKQQDDWEWLRKFYLETIQSQMEFSTKKNKSRDYLQDRNMFSKFLYYSLPEARDEKPEETPECTDLQAPNNLYSLLDIFPPGHKPEKEYQRTCVWSFEDLTMLIGTDLPIFGDLNHPCVSLRLRDTEKPINVLTGIDYWLDNLMCNVPELAMCYHLNGMVQEYTLYKTEEIPNLENSRFRPQVIKNIAQNILMFLKTNATKEGHTYWLFKGETDDYVKLYDLTSLYNDEPTSQEFSDSANPFTGPVGLLLYRVAQKMMQTEGKKKAKTVRTLLNNCIKLIDEEEHKRIITSAHYLLADLYTRDDEEGESDDSDSQIFEDDEDDKDTIPESGDNFNSINVKQLLSPDYRISQWAESSVRQGEQYKRLPSDLKEKCAKGLEHIVLALKSIRSSLEKIRRTEKHTVEEQAHCNPSQAIPLHYKPLSVKNTNSESLVKHSSQFNWHRELRNLLLAKSGECYTDLAYFTMEEKNYGDTLVFVKKAVFCFESCNLLSLPEKNIPRTQSSKAICLGILGDTLVTVERLVRDGENIDRLLKTTIHATDIDEIAGNIITDSCSESLAEKEFEYDWINETFKRLDNEDMLVHAAECYQTALKLLVQKRQSFSDHDLMKRAGNVWNELGMLFMYNSRKSYEDVDQENRFRKFANQAIDCFERGLKSFQAEDFLNKSILHNNIGTILRLCAEAHNRFHSERGEFSTAEGKYFRMAADHFQKSLQLLENAKDFENIQFMDNIRWNLSSTYFSLGTLMQDHPPVSVMAEEQIEEKVTNYLLLALENCKVEPNSAKFPTCQYREATIHHRLASLYHNTLRNQSRNASRQKKLKSNLNYHYNSALRIFKELESSTECIRIILERIAFCEYTLKNQTEYSTKFNTLKTGLSLCLYAIEPLQIISQQLNDSQILNSSNIQQAINIDENEVLKLEAILRSRLLATLLAIVQINSSVKGKNVPTIEIIEFYKKLYKQALKSTSQQYDKVIERTMAIRPLRKRQESKKRTKKFIRHQSDRYDKIKKSWRKPKGIDNRVRRRFKGQFLMPNVGYGSSAKSRHVMPNGFKKFLVNNVKDLELLLMQNRVYAGEIGHAVSSRKRKAIVDRAQQLNIKLTNGHARLRTEENE</sequence>
<dbReference type="Pfam" id="PF23788">
    <property type="entry name" value="EDRF1_N"/>
    <property type="match status" value="2"/>
</dbReference>
<evidence type="ECO:0000256" key="4">
    <source>
        <dbReference type="SAM" id="MobiDB-lite"/>
    </source>
</evidence>
<dbReference type="SMART" id="SM01393">
    <property type="entry name" value="Ribosomal_L32e"/>
    <property type="match status" value="1"/>
</dbReference>
<dbReference type="GO" id="GO:1990904">
    <property type="term" value="C:ribonucleoprotein complex"/>
    <property type="evidence" value="ECO:0007669"/>
    <property type="project" value="UniProtKB-KW"/>
</dbReference>
<dbReference type="PROSITE" id="PS00580">
    <property type="entry name" value="RIBOSOMAL_L32E"/>
    <property type="match status" value="1"/>
</dbReference>
<dbReference type="GO" id="GO:0003735">
    <property type="term" value="F:structural constituent of ribosome"/>
    <property type="evidence" value="ECO:0007669"/>
    <property type="project" value="InterPro"/>
</dbReference>
<feature type="domain" description="EDRF1 N-terminal" evidence="6">
    <location>
        <begin position="244"/>
        <end position="480"/>
    </location>
</feature>
<evidence type="ECO:0000256" key="1">
    <source>
        <dbReference type="ARBA" id="ARBA00008431"/>
    </source>
</evidence>
<feature type="region of interest" description="Disordered" evidence="4">
    <location>
        <begin position="460"/>
        <end position="489"/>
    </location>
</feature>
<feature type="domain" description="EDRF1 N-terminal" evidence="6">
    <location>
        <begin position="40"/>
        <end position="207"/>
    </location>
</feature>
<dbReference type="CDD" id="cd00513">
    <property type="entry name" value="Ribosomal_L32_L32e"/>
    <property type="match status" value="1"/>
</dbReference>
<dbReference type="InterPro" id="IPR036351">
    <property type="entry name" value="Ribosomal_eL32_sf"/>
</dbReference>
<dbReference type="InterPro" id="IPR018263">
    <property type="entry name" value="Ribosomal_eL32_CS"/>
</dbReference>
<name>A0A7I8VJX2_9ANNE</name>
<dbReference type="Gene3D" id="1.25.40.10">
    <property type="entry name" value="Tetratricopeptide repeat domain"/>
    <property type="match status" value="1"/>
</dbReference>
<evidence type="ECO:0000259" key="6">
    <source>
        <dbReference type="Pfam" id="PF23788"/>
    </source>
</evidence>
<dbReference type="InterPro" id="IPR001515">
    <property type="entry name" value="Ribosomal_eL32"/>
</dbReference>
<dbReference type="GO" id="GO:0006412">
    <property type="term" value="P:translation"/>
    <property type="evidence" value="ECO:0007669"/>
    <property type="project" value="InterPro"/>
</dbReference>
<dbReference type="GO" id="GO:0005840">
    <property type="term" value="C:ribosome"/>
    <property type="evidence" value="ECO:0007669"/>
    <property type="project" value="UniProtKB-KW"/>
</dbReference>
<protein>
    <submittedName>
        <fullName evidence="7">DgyrCDS5455</fullName>
    </submittedName>
</protein>
<feature type="compositionally biased region" description="Acidic residues" evidence="4">
    <location>
        <begin position="460"/>
        <end position="481"/>
    </location>
</feature>
<evidence type="ECO:0000313" key="8">
    <source>
        <dbReference type="Proteomes" id="UP000549394"/>
    </source>
</evidence>
<evidence type="ECO:0000259" key="5">
    <source>
        <dbReference type="Pfam" id="PF23723"/>
    </source>
</evidence>
<dbReference type="OrthoDB" id="419432at2759"/>
<dbReference type="AlphaFoldDB" id="A0A7I8VJX2"/>
<dbReference type="SUPFAM" id="SSF52042">
    <property type="entry name" value="Ribosomal protein L32e"/>
    <property type="match status" value="1"/>
</dbReference>
<dbReference type="Pfam" id="PF23723">
    <property type="entry name" value="TPR_EDRF1"/>
    <property type="match status" value="1"/>
</dbReference>
<dbReference type="Proteomes" id="UP000549394">
    <property type="component" value="Unassembled WGS sequence"/>
</dbReference>
<proteinExistence type="inferred from homology"/>
<evidence type="ECO:0000256" key="3">
    <source>
        <dbReference type="ARBA" id="ARBA00023274"/>
    </source>
</evidence>
<dbReference type="InterPro" id="IPR011990">
    <property type="entry name" value="TPR-like_helical_dom_sf"/>
</dbReference>
<dbReference type="PANTHER" id="PTHR15000:SF1">
    <property type="entry name" value="ERYTHROID DIFFERENTIATION-RELATED FACTOR 1"/>
    <property type="match status" value="1"/>
</dbReference>
<accession>A0A7I8VJX2</accession>
<dbReference type="Pfam" id="PF01655">
    <property type="entry name" value="Ribosomal_L32e"/>
    <property type="match status" value="1"/>
</dbReference>
<evidence type="ECO:0000256" key="2">
    <source>
        <dbReference type="ARBA" id="ARBA00022980"/>
    </source>
</evidence>
<comment type="caution">
    <text evidence="7">The sequence shown here is derived from an EMBL/GenBank/DDBJ whole genome shotgun (WGS) entry which is preliminary data.</text>
</comment>
<reference evidence="7 8" key="1">
    <citation type="submission" date="2020-08" db="EMBL/GenBank/DDBJ databases">
        <authorList>
            <person name="Hejnol A."/>
        </authorList>
    </citation>
    <scope>NUCLEOTIDE SEQUENCE [LARGE SCALE GENOMIC DNA]</scope>
</reference>